<dbReference type="AlphaFoldDB" id="A0A0A9AY19"/>
<evidence type="ECO:0000313" key="1">
    <source>
        <dbReference type="EMBL" id="JAD54783.1"/>
    </source>
</evidence>
<name>A0A0A9AY19_ARUDO</name>
<proteinExistence type="predicted"/>
<organism evidence="1">
    <name type="scientific">Arundo donax</name>
    <name type="common">Giant reed</name>
    <name type="synonym">Donax arundinaceus</name>
    <dbReference type="NCBI Taxonomy" id="35708"/>
    <lineage>
        <taxon>Eukaryota</taxon>
        <taxon>Viridiplantae</taxon>
        <taxon>Streptophyta</taxon>
        <taxon>Embryophyta</taxon>
        <taxon>Tracheophyta</taxon>
        <taxon>Spermatophyta</taxon>
        <taxon>Magnoliopsida</taxon>
        <taxon>Liliopsida</taxon>
        <taxon>Poales</taxon>
        <taxon>Poaceae</taxon>
        <taxon>PACMAD clade</taxon>
        <taxon>Arundinoideae</taxon>
        <taxon>Arundineae</taxon>
        <taxon>Arundo</taxon>
    </lineage>
</organism>
<dbReference type="EMBL" id="GBRH01243112">
    <property type="protein sequence ID" value="JAD54783.1"/>
    <property type="molecule type" value="Transcribed_RNA"/>
</dbReference>
<sequence>MNNLNLWIASKSIQTLGFP</sequence>
<accession>A0A0A9AY19</accession>
<reference evidence="1" key="2">
    <citation type="journal article" date="2015" name="Data Brief">
        <title>Shoot transcriptome of the giant reed, Arundo donax.</title>
        <authorList>
            <person name="Barrero R.A."/>
            <person name="Guerrero F.D."/>
            <person name="Moolhuijzen P."/>
            <person name="Goolsby J.A."/>
            <person name="Tidwell J."/>
            <person name="Bellgard S.E."/>
            <person name="Bellgard M.I."/>
        </authorList>
    </citation>
    <scope>NUCLEOTIDE SEQUENCE</scope>
    <source>
        <tissue evidence="1">Shoot tissue taken approximately 20 cm above the soil surface</tissue>
    </source>
</reference>
<protein>
    <submittedName>
        <fullName evidence="1">Uncharacterized protein</fullName>
    </submittedName>
</protein>
<reference evidence="1" key="1">
    <citation type="submission" date="2014-09" db="EMBL/GenBank/DDBJ databases">
        <authorList>
            <person name="Magalhaes I.L.F."/>
            <person name="Oliveira U."/>
            <person name="Santos F.R."/>
            <person name="Vidigal T.H.D.A."/>
            <person name="Brescovit A.D."/>
            <person name="Santos A.J."/>
        </authorList>
    </citation>
    <scope>NUCLEOTIDE SEQUENCE</scope>
    <source>
        <tissue evidence="1">Shoot tissue taken approximately 20 cm above the soil surface</tissue>
    </source>
</reference>